<evidence type="ECO:0000256" key="1">
    <source>
        <dbReference type="ARBA" id="ARBA00022679"/>
    </source>
</evidence>
<keyword evidence="6" id="KW-1185">Reference proteome</keyword>
<evidence type="ECO:0000313" key="6">
    <source>
        <dbReference type="Proteomes" id="UP000731465"/>
    </source>
</evidence>
<dbReference type="Proteomes" id="UP000731465">
    <property type="component" value="Unassembled WGS sequence"/>
</dbReference>
<evidence type="ECO:0008006" key="7">
    <source>
        <dbReference type="Google" id="ProtNLM"/>
    </source>
</evidence>
<reference evidence="5 6" key="1">
    <citation type="submission" date="2021-03" db="EMBL/GenBank/DDBJ databases">
        <title>Succinivibrio sp. nov. isolated from feces of cow.</title>
        <authorList>
            <person name="Choi J.-Y."/>
        </authorList>
    </citation>
    <scope>NUCLEOTIDE SEQUENCE [LARGE SCALE GENOMIC DNA]</scope>
    <source>
        <strain evidence="5 6">AGMB01872</strain>
    </source>
</reference>
<dbReference type="EMBL" id="JAGFNY010000027">
    <property type="protein sequence ID" value="MBW7570731.1"/>
    <property type="molecule type" value="Genomic_DNA"/>
</dbReference>
<name>A0ABS7DHG0_9GAMM</name>
<dbReference type="SUPFAM" id="SSF53901">
    <property type="entry name" value="Thiolase-like"/>
    <property type="match status" value="1"/>
</dbReference>
<dbReference type="Pfam" id="PF08541">
    <property type="entry name" value="ACP_syn_III_C"/>
    <property type="match status" value="1"/>
</dbReference>
<keyword evidence="2" id="KW-0012">Acyltransferase</keyword>
<evidence type="ECO:0000313" key="5">
    <source>
        <dbReference type="EMBL" id="MBW7570731.1"/>
    </source>
</evidence>
<sequence>MKSIISGVKISSICAVVPARVLKFEDELKEFPFPESSSRRLGKVMGFREHRIADPKTTLIDLAAYGINCLFKEGVIKKEDIDCLVFSSQVREHLVPGNSKVLHGFLNLSRNTHCIDLYENCTGFISGLYTACSIMRASNLNCVLLVVSNSGCCYANKKDRNTYPLAGDAAGIAVISRADEKETIDFAFFNDSDLRDNLITPAGGMRMPATEETAKMHIDDMGNYRSLNQLHMDGTGVFHYVMENVPFLIKEICELADVKKEDIKYHLTHQPNRFMLEKLADLINVPREIMFNNIVENFGNSSSSTIPVNIAYNLSDKLIDNSYKVCLSAFGAGMSVAGAIMNLGKMDYCKLIEHPCNGSNEY</sequence>
<dbReference type="Gene3D" id="3.40.47.10">
    <property type="match status" value="1"/>
</dbReference>
<feature type="domain" description="Beta-ketoacyl-[acyl-carrier-protein] synthase III C-terminal" evidence="3">
    <location>
        <begin position="254"/>
        <end position="342"/>
    </location>
</feature>
<organism evidence="5 6">
    <name type="scientific">Succinivibrio faecicola</name>
    <dbReference type="NCBI Taxonomy" id="2820300"/>
    <lineage>
        <taxon>Bacteria</taxon>
        <taxon>Pseudomonadati</taxon>
        <taxon>Pseudomonadota</taxon>
        <taxon>Gammaproteobacteria</taxon>
        <taxon>Aeromonadales</taxon>
        <taxon>Succinivibrionaceae</taxon>
        <taxon>Succinivibrio</taxon>
    </lineage>
</organism>
<dbReference type="Pfam" id="PF08545">
    <property type="entry name" value="ACP_syn_III"/>
    <property type="match status" value="1"/>
</dbReference>
<dbReference type="InterPro" id="IPR013747">
    <property type="entry name" value="ACP_syn_III_C"/>
</dbReference>
<feature type="domain" description="Beta-ketoacyl-[acyl-carrier-protein] synthase III N-terminal" evidence="4">
    <location>
        <begin position="116"/>
        <end position="191"/>
    </location>
</feature>
<gene>
    <name evidence="5" type="ORF">J5V48_07485</name>
</gene>
<dbReference type="PANTHER" id="PTHR34069:SF2">
    <property type="entry name" value="BETA-KETOACYL-[ACYL-CARRIER-PROTEIN] SYNTHASE III"/>
    <property type="match status" value="1"/>
</dbReference>
<dbReference type="RefSeq" id="WP_219937956.1">
    <property type="nucleotide sequence ID" value="NZ_JAGFNY010000027.1"/>
</dbReference>
<proteinExistence type="predicted"/>
<protein>
    <recommendedName>
        <fullName evidence="7">Beta-ketoacyl-[acyl-carrier-protein] synthase III</fullName>
    </recommendedName>
</protein>
<accession>A0ABS7DHG0</accession>
<evidence type="ECO:0000259" key="3">
    <source>
        <dbReference type="Pfam" id="PF08541"/>
    </source>
</evidence>
<comment type="caution">
    <text evidence="5">The sequence shown here is derived from an EMBL/GenBank/DDBJ whole genome shotgun (WGS) entry which is preliminary data.</text>
</comment>
<keyword evidence="1" id="KW-0808">Transferase</keyword>
<dbReference type="PANTHER" id="PTHR34069">
    <property type="entry name" value="3-OXOACYL-[ACYL-CARRIER-PROTEIN] SYNTHASE 3"/>
    <property type="match status" value="1"/>
</dbReference>
<dbReference type="InterPro" id="IPR016039">
    <property type="entry name" value="Thiolase-like"/>
</dbReference>
<evidence type="ECO:0000259" key="4">
    <source>
        <dbReference type="Pfam" id="PF08545"/>
    </source>
</evidence>
<dbReference type="InterPro" id="IPR013751">
    <property type="entry name" value="ACP_syn_III_N"/>
</dbReference>
<evidence type="ECO:0000256" key="2">
    <source>
        <dbReference type="ARBA" id="ARBA00023315"/>
    </source>
</evidence>